<organism evidence="1 2">
    <name type="scientific">Hyphomonas hirschiana VP5</name>
    <dbReference type="NCBI Taxonomy" id="1280951"/>
    <lineage>
        <taxon>Bacteria</taxon>
        <taxon>Pseudomonadati</taxon>
        <taxon>Pseudomonadota</taxon>
        <taxon>Alphaproteobacteria</taxon>
        <taxon>Hyphomonadales</taxon>
        <taxon>Hyphomonadaceae</taxon>
        <taxon>Hyphomonas</taxon>
    </lineage>
</organism>
<dbReference type="PATRIC" id="fig|1280951.3.peg.2240"/>
<protein>
    <recommendedName>
        <fullName evidence="3">SnoaL-like domain-containing protein</fullName>
    </recommendedName>
</protein>
<accession>A0A059FPW2</accession>
<evidence type="ECO:0008006" key="3">
    <source>
        <dbReference type="Google" id="ProtNLM"/>
    </source>
</evidence>
<dbReference type="Gene3D" id="3.10.450.50">
    <property type="match status" value="1"/>
</dbReference>
<dbReference type="SUPFAM" id="SSF54427">
    <property type="entry name" value="NTF2-like"/>
    <property type="match status" value="1"/>
</dbReference>
<dbReference type="OrthoDB" id="8684708at2"/>
<sequence>MTLPTPLPPAIDRYFADNPEFDVERMLSPFAADAVVVDESKTRSGTEELRAWITEATLGAKAVATPVWATSEDGTHIVTANVAGAFPGSPVMLTFRFRLSEDKIAHLEIAP</sequence>
<evidence type="ECO:0000313" key="2">
    <source>
        <dbReference type="Proteomes" id="UP000025061"/>
    </source>
</evidence>
<name>A0A059FPW2_9PROT</name>
<proteinExistence type="predicted"/>
<evidence type="ECO:0000313" key="1">
    <source>
        <dbReference type="EMBL" id="KCZ92526.1"/>
    </source>
</evidence>
<comment type="caution">
    <text evidence="1">The sequence shown here is derived from an EMBL/GenBank/DDBJ whole genome shotgun (WGS) entry which is preliminary data.</text>
</comment>
<reference evidence="1 2" key="1">
    <citation type="submission" date="2013-04" db="EMBL/GenBank/DDBJ databases">
        <title>Hyphomonas hirschiana VP5 Genome Sequencing.</title>
        <authorList>
            <person name="Lai Q."/>
            <person name="Shao Z."/>
        </authorList>
    </citation>
    <scope>NUCLEOTIDE SEQUENCE [LARGE SCALE GENOMIC DNA]</scope>
    <source>
        <strain evidence="1 2">VP5</strain>
    </source>
</reference>
<dbReference type="EMBL" id="ARYI01000009">
    <property type="protein sequence ID" value="KCZ92526.1"/>
    <property type="molecule type" value="Genomic_DNA"/>
</dbReference>
<dbReference type="RefSeq" id="WP_011646691.1">
    <property type="nucleotide sequence ID" value="NZ_ARYI01000009.1"/>
</dbReference>
<keyword evidence="2" id="KW-1185">Reference proteome</keyword>
<gene>
    <name evidence="1" type="ORF">HHI_11121</name>
</gene>
<dbReference type="AlphaFoldDB" id="A0A059FPW2"/>
<dbReference type="Proteomes" id="UP000025061">
    <property type="component" value="Unassembled WGS sequence"/>
</dbReference>
<dbReference type="InterPro" id="IPR032710">
    <property type="entry name" value="NTF2-like_dom_sf"/>
</dbReference>